<gene>
    <name evidence="2" type="ORF">HW554_05800</name>
</gene>
<dbReference type="Pfam" id="PF13645">
    <property type="entry name" value="YkuD_2"/>
    <property type="match status" value="1"/>
</dbReference>
<accession>A0A7Y7PN47</accession>
<feature type="chain" id="PRO_5031153369" evidence="1">
    <location>
        <begin position="38"/>
        <end position="279"/>
    </location>
</feature>
<feature type="signal peptide" evidence="1">
    <location>
        <begin position="1"/>
        <end position="37"/>
    </location>
</feature>
<dbReference type="Proteomes" id="UP000565521">
    <property type="component" value="Unassembled WGS sequence"/>
</dbReference>
<proteinExistence type="predicted"/>
<organism evidence="2 3">
    <name type="scientific">Hymenobacter lapidiphilus</name>
    <dbReference type="NCBI Taxonomy" id="2608003"/>
    <lineage>
        <taxon>Bacteria</taxon>
        <taxon>Pseudomonadati</taxon>
        <taxon>Bacteroidota</taxon>
        <taxon>Cytophagia</taxon>
        <taxon>Cytophagales</taxon>
        <taxon>Hymenobacteraceae</taxon>
        <taxon>Hymenobacter</taxon>
    </lineage>
</organism>
<keyword evidence="3" id="KW-1185">Reference proteome</keyword>
<reference evidence="2 3" key="1">
    <citation type="submission" date="2020-05" db="EMBL/GenBank/DDBJ databases">
        <title>Hymenobacter terrestris sp. nov. and Hymenobacter lapidiphilus sp. nov., isolated from regoliths in Antarctica.</title>
        <authorList>
            <person name="Sedlacek I."/>
            <person name="Pantucek R."/>
            <person name="Zeman M."/>
            <person name="Holochova P."/>
            <person name="Kralova S."/>
            <person name="Stankova E."/>
            <person name="Sedo O."/>
            <person name="Micenkova L."/>
            <person name="Svec P."/>
            <person name="Gupta V."/>
            <person name="Sood U."/>
            <person name="Korpole U.S."/>
            <person name="Lal R."/>
        </authorList>
    </citation>
    <scope>NUCLEOTIDE SEQUENCE [LARGE SCALE GENOMIC DNA]</scope>
    <source>
        <strain evidence="2 3">P5342</strain>
    </source>
</reference>
<name>A0A7Y7PN47_9BACT</name>
<dbReference type="PANTHER" id="PTHR38477">
    <property type="entry name" value="HYPOTHETICAL EXPORTED PROTEIN"/>
    <property type="match status" value="1"/>
</dbReference>
<comment type="caution">
    <text evidence="2">The sequence shown here is derived from an EMBL/GenBank/DDBJ whole genome shotgun (WGS) entry which is preliminary data.</text>
</comment>
<evidence type="ECO:0000256" key="1">
    <source>
        <dbReference type="SAM" id="SignalP"/>
    </source>
</evidence>
<dbReference type="EMBL" id="JABKAU010000008">
    <property type="protein sequence ID" value="NVO30712.1"/>
    <property type="molecule type" value="Genomic_DNA"/>
</dbReference>
<keyword evidence="1" id="KW-0732">Signal</keyword>
<sequence>MENKSVVQRQRLKLKSRRLARRVLPFVAALFMATPMAAPVTRSKAAVTGSKMHLPASAPVAVSKATVFEQKVYDLYRDLQVEQQGLTFEVFEKAMTGYLNLEETDKLSEKKLLTVVDFSLPSTEKRLWVLDLEAKEVKFHTLVAHGRNSGENMATTFSNENESNKSSLGFYVTEGEYVGKHGRSLKLAGVDEGYNTNALMRSVVMHGADYVSDEFIRQNGRLGRSLGCPALPMDQKDAIIEAIGGQTAMFINGPDTRYSSKYLDQDVAVNTLLSSSPLI</sequence>
<evidence type="ECO:0000313" key="2">
    <source>
        <dbReference type="EMBL" id="NVO30712.1"/>
    </source>
</evidence>
<dbReference type="PANTHER" id="PTHR38477:SF1">
    <property type="entry name" value="MUREIN L,D-TRANSPEPTIDASE CATALYTIC DOMAIN FAMILY PROTEIN"/>
    <property type="match status" value="1"/>
</dbReference>
<dbReference type="AlphaFoldDB" id="A0A7Y7PN47"/>
<dbReference type="InterPro" id="IPR032676">
    <property type="entry name" value="YkuD_2"/>
</dbReference>
<protein>
    <submittedName>
        <fullName evidence="2">Murein L,D-transpeptidase catalytic domain family protein</fullName>
    </submittedName>
</protein>
<evidence type="ECO:0000313" key="3">
    <source>
        <dbReference type="Proteomes" id="UP000565521"/>
    </source>
</evidence>